<evidence type="ECO:0000313" key="4">
    <source>
        <dbReference type="EMBL" id="KAF7153526.1"/>
    </source>
</evidence>
<keyword evidence="2" id="KW-0443">Lipid metabolism</keyword>
<name>A0A834HFB8_RHOSS</name>
<dbReference type="PROSITE" id="PS50007">
    <property type="entry name" value="PIPLC_X_DOMAIN"/>
    <property type="match status" value="1"/>
</dbReference>
<keyword evidence="2" id="KW-0378">Hydrolase</keyword>
<dbReference type="SMART" id="SM00148">
    <property type="entry name" value="PLCXc"/>
    <property type="match status" value="1"/>
</dbReference>
<dbReference type="GO" id="GO:0051209">
    <property type="term" value="P:release of sequestered calcium ion into cytosol"/>
    <property type="evidence" value="ECO:0007669"/>
    <property type="project" value="TreeGrafter"/>
</dbReference>
<dbReference type="EMBL" id="WJXA01000001">
    <property type="protein sequence ID" value="KAF7153526.1"/>
    <property type="molecule type" value="Genomic_DNA"/>
</dbReference>
<evidence type="ECO:0000259" key="3">
    <source>
        <dbReference type="SMART" id="SM00148"/>
    </source>
</evidence>
<dbReference type="Proteomes" id="UP000626092">
    <property type="component" value="Unassembled WGS sequence"/>
</dbReference>
<dbReference type="PANTHER" id="PTHR10336:SF204">
    <property type="entry name" value="PHOSPHOINOSITIDE PHOSPHOLIPASE C 4-RELATED"/>
    <property type="match status" value="1"/>
</dbReference>
<comment type="catalytic activity">
    <reaction evidence="2">
        <text>a 1,2-diacyl-sn-glycero-3-phospho-(1D-myo-inositol-4,5-bisphosphate) + H2O = 1D-myo-inositol 1,4,5-trisphosphate + a 1,2-diacyl-sn-glycerol + H(+)</text>
        <dbReference type="Rhea" id="RHEA:33179"/>
        <dbReference type="ChEBI" id="CHEBI:15377"/>
        <dbReference type="ChEBI" id="CHEBI:15378"/>
        <dbReference type="ChEBI" id="CHEBI:17815"/>
        <dbReference type="ChEBI" id="CHEBI:58456"/>
        <dbReference type="ChEBI" id="CHEBI:203600"/>
        <dbReference type="EC" id="3.1.4.11"/>
    </reaction>
</comment>
<dbReference type="SUPFAM" id="SSF51695">
    <property type="entry name" value="PLC-like phosphodiesterases"/>
    <property type="match status" value="1"/>
</dbReference>
<keyword evidence="2" id="KW-0442">Lipid degradation</keyword>
<dbReference type="InterPro" id="IPR001192">
    <property type="entry name" value="PI-PLC_fam"/>
</dbReference>
<reference evidence="4" key="1">
    <citation type="submission" date="2019-11" db="EMBL/GenBank/DDBJ databases">
        <authorList>
            <person name="Liu Y."/>
            <person name="Hou J."/>
            <person name="Li T.-Q."/>
            <person name="Guan C.-H."/>
            <person name="Wu X."/>
            <person name="Wu H.-Z."/>
            <person name="Ling F."/>
            <person name="Zhang R."/>
            <person name="Shi X.-G."/>
            <person name="Ren J.-P."/>
            <person name="Chen E.-F."/>
            <person name="Sun J.-M."/>
        </authorList>
    </citation>
    <scope>NUCLEOTIDE SEQUENCE</scope>
    <source>
        <strain evidence="4">Adult_tree_wgs_1</strain>
        <tissue evidence="4">Leaves</tissue>
    </source>
</reference>
<comment type="caution">
    <text evidence="4">The sequence shown here is derived from an EMBL/GenBank/DDBJ whole genome shotgun (WGS) entry which is preliminary data.</text>
</comment>
<protein>
    <recommendedName>
        <fullName evidence="2">Phosphoinositide phospholipase C</fullName>
        <ecNumber evidence="2">3.1.4.11</ecNumber>
    </recommendedName>
</protein>
<feature type="domain" description="Phosphatidylinositol-specific phospholipase C X" evidence="3">
    <location>
        <begin position="1"/>
        <end position="122"/>
    </location>
</feature>
<dbReference type="InterPro" id="IPR017946">
    <property type="entry name" value="PLC-like_Pdiesterase_TIM-brl"/>
</dbReference>
<gene>
    <name evidence="4" type="ORF">RHSIM_Rhsim01G0135300</name>
</gene>
<dbReference type="GO" id="GO:0016042">
    <property type="term" value="P:lipid catabolic process"/>
    <property type="evidence" value="ECO:0007669"/>
    <property type="project" value="UniProtKB-KW"/>
</dbReference>
<dbReference type="Pfam" id="PF00388">
    <property type="entry name" value="PI-PLC-X"/>
    <property type="match status" value="1"/>
</dbReference>
<proteinExistence type="predicted"/>
<evidence type="ECO:0000256" key="1">
    <source>
        <dbReference type="ARBA" id="ARBA00004202"/>
    </source>
</evidence>
<dbReference type="EC" id="3.1.4.11" evidence="2"/>
<accession>A0A834HFB8</accession>
<keyword evidence="5" id="KW-1185">Reference proteome</keyword>
<evidence type="ECO:0000256" key="2">
    <source>
        <dbReference type="RuleBase" id="RU361133"/>
    </source>
</evidence>
<dbReference type="OrthoDB" id="269822at2759"/>
<dbReference type="GO" id="GO:0004435">
    <property type="term" value="F:phosphatidylinositol-4,5-bisphosphate phospholipase C activity"/>
    <property type="evidence" value="ECO:0007669"/>
    <property type="project" value="UniProtKB-EC"/>
</dbReference>
<dbReference type="GO" id="GO:0048015">
    <property type="term" value="P:phosphatidylinositol-mediated signaling"/>
    <property type="evidence" value="ECO:0007669"/>
    <property type="project" value="TreeGrafter"/>
</dbReference>
<dbReference type="PANTHER" id="PTHR10336">
    <property type="entry name" value="PHOSPHOINOSITIDE-SPECIFIC PHOSPHOLIPASE C FAMILY PROTEIN"/>
    <property type="match status" value="1"/>
</dbReference>
<organism evidence="4 5">
    <name type="scientific">Rhododendron simsii</name>
    <name type="common">Sims's rhododendron</name>
    <dbReference type="NCBI Taxonomy" id="118357"/>
    <lineage>
        <taxon>Eukaryota</taxon>
        <taxon>Viridiplantae</taxon>
        <taxon>Streptophyta</taxon>
        <taxon>Embryophyta</taxon>
        <taxon>Tracheophyta</taxon>
        <taxon>Spermatophyta</taxon>
        <taxon>Magnoliopsida</taxon>
        <taxon>eudicotyledons</taxon>
        <taxon>Gunneridae</taxon>
        <taxon>Pentapetalae</taxon>
        <taxon>asterids</taxon>
        <taxon>Ericales</taxon>
        <taxon>Ericaceae</taxon>
        <taxon>Ericoideae</taxon>
        <taxon>Rhodoreae</taxon>
        <taxon>Rhododendron</taxon>
    </lineage>
</organism>
<dbReference type="PRINTS" id="PR00390">
    <property type="entry name" value="PHPHLIPASEC"/>
</dbReference>
<dbReference type="Gene3D" id="3.20.20.190">
    <property type="entry name" value="Phosphatidylinositol (PI) phosphodiesterase"/>
    <property type="match status" value="1"/>
</dbReference>
<sequence length="208" mass="23027">MTVPSSHYFIYIEHNSYLIGNQLSSACSDVSIIKAWKRAVRVIELDIWPNSTKDDVHVLHESVLAPHVSIFKGRGCMSIFVSDNGKSNHNLDDEDNDNCDKSLHASEPPLGEMDMSKILFTKGNRAVLARSSQLLVGLMMNMSNANEKLAASLCTHFAGAKHPHRATDVAAIVGKPFSPTFETRIRASPFNHFILTFLWSPYPSMGLA</sequence>
<dbReference type="GO" id="GO:0005886">
    <property type="term" value="C:plasma membrane"/>
    <property type="evidence" value="ECO:0007669"/>
    <property type="project" value="UniProtKB-SubCell"/>
</dbReference>
<comment type="subcellular location">
    <subcellularLocation>
        <location evidence="1">Cell membrane</location>
        <topology evidence="1">Peripheral membrane protein</topology>
    </subcellularLocation>
</comment>
<evidence type="ECO:0000313" key="5">
    <source>
        <dbReference type="Proteomes" id="UP000626092"/>
    </source>
</evidence>
<dbReference type="AlphaFoldDB" id="A0A834HFB8"/>
<dbReference type="InterPro" id="IPR000909">
    <property type="entry name" value="PLipase_C_PInositol-sp_X_dom"/>
</dbReference>